<dbReference type="AlphaFoldDB" id="A0A0X3NIE5"/>
<proteinExistence type="predicted"/>
<gene>
    <name evidence="1" type="ORF">TR137403</name>
</gene>
<reference evidence="1" key="1">
    <citation type="submission" date="2016-01" db="EMBL/GenBank/DDBJ databases">
        <title>Reference transcriptome for the parasite Schistocephalus solidus: insights into the molecular evolution of parasitism.</title>
        <authorList>
            <person name="Hebert F.O."/>
            <person name="Grambauer S."/>
            <person name="Barber I."/>
            <person name="Landry C.R."/>
            <person name="Aubin-Horth N."/>
        </authorList>
    </citation>
    <scope>NUCLEOTIDE SEQUENCE</scope>
</reference>
<organism evidence="1">
    <name type="scientific">Schistocephalus solidus</name>
    <name type="common">Tapeworm</name>
    <dbReference type="NCBI Taxonomy" id="70667"/>
    <lineage>
        <taxon>Eukaryota</taxon>
        <taxon>Metazoa</taxon>
        <taxon>Spiralia</taxon>
        <taxon>Lophotrochozoa</taxon>
        <taxon>Platyhelminthes</taxon>
        <taxon>Cestoda</taxon>
        <taxon>Eucestoda</taxon>
        <taxon>Diphyllobothriidea</taxon>
        <taxon>Diphyllobothriidae</taxon>
        <taxon>Schistocephalus</taxon>
    </lineage>
</organism>
<name>A0A0X3NIE5_SCHSO</name>
<dbReference type="EMBL" id="GEEE01023860">
    <property type="protein sequence ID" value="JAP39365.1"/>
    <property type="molecule type" value="Transcribed_RNA"/>
</dbReference>
<sequence length="128" mass="14545">MNRAQWLMKLTNLCTLTTRPHSLTVCQVSTGTRASDPAFVRGHFTTEPDSQYSNQHNKSTHRIKRGSMACIPMGVVARRSQVFTLYRTLLASQTWVQTASWRPLISYVLLMSPSLGTYNCSRLAFAFW</sequence>
<evidence type="ECO:0000313" key="1">
    <source>
        <dbReference type="EMBL" id="JAP39365.1"/>
    </source>
</evidence>
<protein>
    <submittedName>
        <fullName evidence="1">Uncharacterized protein</fullName>
    </submittedName>
</protein>
<dbReference type="EMBL" id="GEEE01018363">
    <property type="protein sequence ID" value="JAP44862.1"/>
    <property type="molecule type" value="Transcribed_RNA"/>
</dbReference>
<dbReference type="EMBL" id="GEEE01011969">
    <property type="protein sequence ID" value="JAP51256.1"/>
    <property type="molecule type" value="Transcribed_RNA"/>
</dbReference>
<accession>A0A0X3NIE5</accession>